<proteinExistence type="predicted"/>
<dbReference type="Gene3D" id="2.60.40.1190">
    <property type="match status" value="1"/>
</dbReference>
<reference evidence="3" key="1">
    <citation type="submission" date="2016-10" db="EMBL/GenBank/DDBJ databases">
        <authorList>
            <person name="Varghese N."/>
            <person name="Submissions S."/>
        </authorList>
    </citation>
    <scope>NUCLEOTIDE SEQUENCE [LARGE SCALE GENOMIC DNA]</scope>
    <source>
        <strain evidence="3">DSM 24536</strain>
    </source>
</reference>
<dbReference type="OrthoDB" id="9801646at2"/>
<dbReference type="SUPFAM" id="SSF49344">
    <property type="entry name" value="CBD9-like"/>
    <property type="match status" value="1"/>
</dbReference>
<gene>
    <name evidence="2" type="ORF">SAMN05421813_11358</name>
</gene>
<dbReference type="RefSeq" id="WP_090704663.1">
    <property type="nucleotide sequence ID" value="NZ_FNHH01000013.1"/>
</dbReference>
<organism evidence="2 3">
    <name type="scientific">Daejeonella rubra</name>
    <dbReference type="NCBI Taxonomy" id="990371"/>
    <lineage>
        <taxon>Bacteria</taxon>
        <taxon>Pseudomonadati</taxon>
        <taxon>Bacteroidota</taxon>
        <taxon>Sphingobacteriia</taxon>
        <taxon>Sphingobacteriales</taxon>
        <taxon>Sphingobacteriaceae</taxon>
        <taxon>Daejeonella</taxon>
    </lineage>
</organism>
<dbReference type="EMBL" id="FNHH01000013">
    <property type="protein sequence ID" value="SDM48192.1"/>
    <property type="molecule type" value="Genomic_DNA"/>
</dbReference>
<dbReference type="STRING" id="990371.SAMN05421813_11358"/>
<sequence>MKFITYILFISLPFLMKGGDILSSKKSNLVSASNSVVKPADKEYLVSKLKKPMKIDGNWNKAEWKKIETIKIENYMGTVSPFKPTVEAKMIYDTDNVYVIFRVKDKFVKSTVTEYNGNVSGDSCVEFFFAPDTDSPLKYFNLEINAGGTPLIFYVSKPWTEFVKLEAPEIKQIEIAHSLPSVVDPEIAEPVTWTIEYRIPLSMLKKFSNVTNPAPGVIWKANFYKTGSRTSNPNYLTWNFVDNPKPNFHLPQFFGVLKFQ</sequence>
<keyword evidence="3" id="KW-1185">Reference proteome</keyword>
<name>A0A1G9TKP5_9SPHI</name>
<dbReference type="InterPro" id="IPR010502">
    <property type="entry name" value="Carb-bd_dom_fam9"/>
</dbReference>
<protein>
    <submittedName>
        <fullName evidence="2">Carbohydrate-binding family 9</fullName>
    </submittedName>
</protein>
<dbReference type="Pfam" id="PF16011">
    <property type="entry name" value="CBM9_2"/>
    <property type="match status" value="1"/>
</dbReference>
<accession>A0A1G9TKP5</accession>
<dbReference type="Proteomes" id="UP000199226">
    <property type="component" value="Unassembled WGS sequence"/>
</dbReference>
<dbReference type="AlphaFoldDB" id="A0A1G9TKP5"/>
<feature type="domain" description="Carbohydrate-binding" evidence="1">
    <location>
        <begin position="60"/>
        <end position="259"/>
    </location>
</feature>
<dbReference type="GO" id="GO:0030246">
    <property type="term" value="F:carbohydrate binding"/>
    <property type="evidence" value="ECO:0007669"/>
    <property type="project" value="InterPro"/>
</dbReference>
<dbReference type="CDD" id="cd09620">
    <property type="entry name" value="CBM9_like_3"/>
    <property type="match status" value="1"/>
</dbReference>
<evidence type="ECO:0000313" key="3">
    <source>
        <dbReference type="Proteomes" id="UP000199226"/>
    </source>
</evidence>
<evidence type="ECO:0000313" key="2">
    <source>
        <dbReference type="EMBL" id="SDM48192.1"/>
    </source>
</evidence>
<dbReference type="GO" id="GO:0004553">
    <property type="term" value="F:hydrolase activity, hydrolyzing O-glycosyl compounds"/>
    <property type="evidence" value="ECO:0007669"/>
    <property type="project" value="InterPro"/>
</dbReference>
<dbReference type="GO" id="GO:0016052">
    <property type="term" value="P:carbohydrate catabolic process"/>
    <property type="evidence" value="ECO:0007669"/>
    <property type="project" value="InterPro"/>
</dbReference>
<evidence type="ECO:0000259" key="1">
    <source>
        <dbReference type="Pfam" id="PF16011"/>
    </source>
</evidence>